<dbReference type="Gene3D" id="3.40.50.150">
    <property type="entry name" value="Vaccinia Virus protein VP39"/>
    <property type="match status" value="1"/>
</dbReference>
<gene>
    <name evidence="2" type="ORF">METZ01_LOCUS458562</name>
</gene>
<dbReference type="SUPFAM" id="SSF53335">
    <property type="entry name" value="S-adenosyl-L-methionine-dependent methyltransferases"/>
    <property type="match status" value="1"/>
</dbReference>
<dbReference type="PANTHER" id="PTHR37524:SF2">
    <property type="entry name" value="RIBOSOMAL RNA METHYLTRANSFERASE FTSJ DOMAIN-CONTAINING PROTEIN"/>
    <property type="match status" value="1"/>
</dbReference>
<sequence length="197" mass="21828">MRQQIQSAYLAGKGWVDPLLKELRGVIGVHDRLILSDQPPQNPFCTQNIWLNPRTLHIESISDAAKQLKAIQRNWCLYSYHLHRRAKLILEKLPPVKCKPLSFPSPLPTSPLGSFTLLDENTLLASADCSSPFPNGEARFVEDKEGPPNRAYLKLYEALTLAGSKPQSGEFCIDVGGSPGGWAWVIHQCGAEVLSID</sequence>
<organism evidence="2">
    <name type="scientific">marine metagenome</name>
    <dbReference type="NCBI Taxonomy" id="408172"/>
    <lineage>
        <taxon>unclassified sequences</taxon>
        <taxon>metagenomes</taxon>
        <taxon>ecological metagenomes</taxon>
    </lineage>
</organism>
<feature type="domain" description="Ribosomal RNA methyltransferase FtsJ" evidence="1">
    <location>
        <begin position="149"/>
        <end position="197"/>
    </location>
</feature>
<evidence type="ECO:0000313" key="2">
    <source>
        <dbReference type="EMBL" id="SVE05708.1"/>
    </source>
</evidence>
<dbReference type="InterPro" id="IPR029063">
    <property type="entry name" value="SAM-dependent_MTases_sf"/>
</dbReference>
<protein>
    <recommendedName>
        <fullName evidence="1">Ribosomal RNA methyltransferase FtsJ domain-containing protein</fullName>
    </recommendedName>
</protein>
<dbReference type="GO" id="GO:0032259">
    <property type="term" value="P:methylation"/>
    <property type="evidence" value="ECO:0007669"/>
    <property type="project" value="InterPro"/>
</dbReference>
<proteinExistence type="predicted"/>
<name>A0A383AF49_9ZZZZ</name>
<dbReference type="Pfam" id="PF01728">
    <property type="entry name" value="FtsJ"/>
    <property type="match status" value="1"/>
</dbReference>
<feature type="non-terminal residue" evidence="2">
    <location>
        <position position="197"/>
    </location>
</feature>
<reference evidence="2" key="1">
    <citation type="submission" date="2018-05" db="EMBL/GenBank/DDBJ databases">
        <authorList>
            <person name="Lanie J.A."/>
            <person name="Ng W.-L."/>
            <person name="Kazmierczak K.M."/>
            <person name="Andrzejewski T.M."/>
            <person name="Davidsen T.M."/>
            <person name="Wayne K.J."/>
            <person name="Tettelin H."/>
            <person name="Glass J.I."/>
            <person name="Rusch D."/>
            <person name="Podicherti R."/>
            <person name="Tsui H.-C.T."/>
            <person name="Winkler M.E."/>
        </authorList>
    </citation>
    <scope>NUCLEOTIDE SEQUENCE</scope>
</reference>
<accession>A0A383AF49</accession>
<evidence type="ECO:0000259" key="1">
    <source>
        <dbReference type="Pfam" id="PF01728"/>
    </source>
</evidence>
<dbReference type="GO" id="GO:0008168">
    <property type="term" value="F:methyltransferase activity"/>
    <property type="evidence" value="ECO:0007669"/>
    <property type="project" value="InterPro"/>
</dbReference>
<dbReference type="EMBL" id="UINC01191194">
    <property type="protein sequence ID" value="SVE05708.1"/>
    <property type="molecule type" value="Genomic_DNA"/>
</dbReference>
<dbReference type="InterPro" id="IPR002877">
    <property type="entry name" value="RNA_MeTrfase_FtsJ_dom"/>
</dbReference>
<dbReference type="PANTHER" id="PTHR37524">
    <property type="entry name" value="RIBOSOMAL RNA LARGE SUBUNIT METHYLTRANSFERASE M"/>
    <property type="match status" value="1"/>
</dbReference>
<dbReference type="AlphaFoldDB" id="A0A383AF49"/>